<organism evidence="1 2">
    <name type="scientific">Brevundimonas lenta</name>
    <dbReference type="NCBI Taxonomy" id="424796"/>
    <lineage>
        <taxon>Bacteria</taxon>
        <taxon>Pseudomonadati</taxon>
        <taxon>Pseudomonadota</taxon>
        <taxon>Alphaproteobacteria</taxon>
        <taxon>Caulobacterales</taxon>
        <taxon>Caulobacteraceae</taxon>
        <taxon>Brevundimonas</taxon>
    </lineage>
</organism>
<comment type="caution">
    <text evidence="1">The sequence shown here is derived from an EMBL/GenBank/DDBJ whole genome shotgun (WGS) entry which is preliminary data.</text>
</comment>
<evidence type="ECO:0000313" key="1">
    <source>
        <dbReference type="EMBL" id="MBB4083400.1"/>
    </source>
</evidence>
<dbReference type="EMBL" id="JACIDM010000002">
    <property type="protein sequence ID" value="MBB4083400.1"/>
    <property type="molecule type" value="Genomic_DNA"/>
</dbReference>
<dbReference type="RefSeq" id="WP_183204495.1">
    <property type="nucleotide sequence ID" value="NZ_BAAAER010000009.1"/>
</dbReference>
<gene>
    <name evidence="1" type="ORF">GGR12_002266</name>
</gene>
<evidence type="ECO:0008006" key="3">
    <source>
        <dbReference type="Google" id="ProtNLM"/>
    </source>
</evidence>
<reference evidence="1 2" key="1">
    <citation type="submission" date="2020-08" db="EMBL/GenBank/DDBJ databases">
        <title>Genomic Encyclopedia of Type Strains, Phase IV (KMG-IV): sequencing the most valuable type-strain genomes for metagenomic binning, comparative biology and taxonomic classification.</title>
        <authorList>
            <person name="Goeker M."/>
        </authorList>
    </citation>
    <scope>NUCLEOTIDE SEQUENCE [LARGE SCALE GENOMIC DNA]</scope>
    <source>
        <strain evidence="1 2">DSM 23960</strain>
    </source>
</reference>
<name>A0A7W6NPG6_9CAUL</name>
<accession>A0A7W6NPG6</accession>
<evidence type="ECO:0000313" key="2">
    <source>
        <dbReference type="Proteomes" id="UP000529946"/>
    </source>
</evidence>
<sequence length="204" mass="21111">MKSNILLRHAVRGLAVLSCAVVLTGCLATKSYVDPTLPRVARADIAAPANLHPVQVAVEFRTRGTANAAGTAEVQPRVVAIAAESGLFSTVSREAAGPDAGLLTVMIDNVPLEGENAEAEGFGTGLTLGAVGSMVTDTYVATVTYSRGGETTSVDVRHALHTTIGNHAGPEGLAPVSMLEGSHQVIDQIVWNGLDQLADKKAFE</sequence>
<dbReference type="PROSITE" id="PS51257">
    <property type="entry name" value="PROKAR_LIPOPROTEIN"/>
    <property type="match status" value="1"/>
</dbReference>
<protein>
    <recommendedName>
        <fullName evidence="3">DUF4410 domain-containing protein</fullName>
    </recommendedName>
</protein>
<keyword evidence="2" id="KW-1185">Reference proteome</keyword>
<proteinExistence type="predicted"/>
<dbReference type="Proteomes" id="UP000529946">
    <property type="component" value="Unassembled WGS sequence"/>
</dbReference>
<dbReference type="AlphaFoldDB" id="A0A7W6NPG6"/>